<evidence type="ECO:0000259" key="3">
    <source>
        <dbReference type="PROSITE" id="PS50102"/>
    </source>
</evidence>
<dbReference type="InterPro" id="IPR012677">
    <property type="entry name" value="Nucleotide-bd_a/b_plait_sf"/>
</dbReference>
<feature type="region of interest" description="Disordered" evidence="2">
    <location>
        <begin position="637"/>
        <end position="665"/>
    </location>
</feature>
<gene>
    <name evidence="4" type="ORF">HK099_004047</name>
</gene>
<keyword evidence="1" id="KW-0694">RNA-binding</keyword>
<reference evidence="4" key="1">
    <citation type="submission" date="2020-05" db="EMBL/GenBank/DDBJ databases">
        <title>Phylogenomic resolution of chytrid fungi.</title>
        <authorList>
            <person name="Stajich J.E."/>
            <person name="Amses K."/>
            <person name="Simmons R."/>
            <person name="Seto K."/>
            <person name="Myers J."/>
            <person name="Bonds A."/>
            <person name="Quandt C.A."/>
            <person name="Barry K."/>
            <person name="Liu P."/>
            <person name="Grigoriev I."/>
            <person name="Longcore J.E."/>
            <person name="James T.Y."/>
        </authorList>
    </citation>
    <scope>NUCLEOTIDE SEQUENCE</scope>
    <source>
        <strain evidence="4">JEL0476</strain>
    </source>
</reference>
<evidence type="ECO:0000313" key="4">
    <source>
        <dbReference type="EMBL" id="KAJ3220721.1"/>
    </source>
</evidence>
<organism evidence="4 5">
    <name type="scientific">Clydaea vesicula</name>
    <dbReference type="NCBI Taxonomy" id="447962"/>
    <lineage>
        <taxon>Eukaryota</taxon>
        <taxon>Fungi</taxon>
        <taxon>Fungi incertae sedis</taxon>
        <taxon>Chytridiomycota</taxon>
        <taxon>Chytridiomycota incertae sedis</taxon>
        <taxon>Chytridiomycetes</taxon>
        <taxon>Lobulomycetales</taxon>
        <taxon>Lobulomycetaceae</taxon>
        <taxon>Clydaea</taxon>
    </lineage>
</organism>
<accession>A0AAD5U0Q6</accession>
<feature type="region of interest" description="Disordered" evidence="2">
    <location>
        <begin position="444"/>
        <end position="467"/>
    </location>
</feature>
<dbReference type="GO" id="GO:0003723">
    <property type="term" value="F:RNA binding"/>
    <property type="evidence" value="ECO:0007669"/>
    <property type="project" value="UniProtKB-UniRule"/>
</dbReference>
<keyword evidence="5" id="KW-1185">Reference proteome</keyword>
<evidence type="ECO:0000313" key="5">
    <source>
        <dbReference type="Proteomes" id="UP001211065"/>
    </source>
</evidence>
<dbReference type="Gene3D" id="3.30.420.10">
    <property type="entry name" value="Ribonuclease H-like superfamily/Ribonuclease H"/>
    <property type="match status" value="1"/>
</dbReference>
<proteinExistence type="predicted"/>
<dbReference type="EMBL" id="JADGJW010000278">
    <property type="protein sequence ID" value="KAJ3220721.1"/>
    <property type="molecule type" value="Genomic_DNA"/>
</dbReference>
<dbReference type="Gene3D" id="3.30.70.330">
    <property type="match status" value="1"/>
</dbReference>
<dbReference type="InterPro" id="IPR000504">
    <property type="entry name" value="RRM_dom"/>
</dbReference>
<dbReference type="Pfam" id="PF00076">
    <property type="entry name" value="RRM_1"/>
    <property type="match status" value="1"/>
</dbReference>
<dbReference type="SUPFAM" id="SSF54928">
    <property type="entry name" value="RNA-binding domain, RBD"/>
    <property type="match status" value="1"/>
</dbReference>
<evidence type="ECO:0000256" key="1">
    <source>
        <dbReference type="PROSITE-ProRule" id="PRU00176"/>
    </source>
</evidence>
<dbReference type="Proteomes" id="UP001211065">
    <property type="component" value="Unassembled WGS sequence"/>
</dbReference>
<dbReference type="InterPro" id="IPR035979">
    <property type="entry name" value="RBD_domain_sf"/>
</dbReference>
<feature type="domain" description="RRM" evidence="3">
    <location>
        <begin position="247"/>
        <end position="325"/>
    </location>
</feature>
<comment type="caution">
    <text evidence="4">The sequence shown here is derived from an EMBL/GenBank/DDBJ whole genome shotgun (WGS) entry which is preliminary data.</text>
</comment>
<sequence length="665" mass="75424">MGSEQQTFKELVQEKIFFDYLVPVEFRFTEDEAREILEISLAIIDIKEKAVTLTTSYYCKISNLNDYAILHTLSEQMKTDMESAASVEDTVKSLDLVLEEKILSKNKTFSFVTLGQQLRSVLKKDIFLTDKFILNDYYKSFFEITNELNKFLTLNQSLQKKVLIKQNLNEILNNLNVEKILFDPNASASLNIVLQINEICLALMARFEDFVNDRGAEKDIDVTIGVPFLDPYNLQDELISFEKEQSKILLLSGLPDIVQNREIENFFSSNSVEGVKDILMLKLTNNTPSGCAFVELNDHENAKKSLNLCGKLFQSCTLIIIPSSVKELKSFDPLLCKFSEVTEKKDAVSLKRENCTNEEGSNKRLKGELEHENSTVGVPIEKIISSDSVDVNVLATTSNNTISAAPAATSYSPTFASTNSVRPTFPPVPPTHASYSTPTALQPPAPPLQQTQYHPHTHSHHTQAKHQPDYSSYYAQYYAQYGSQPYPTSSRNPVHVPHQNSYGPPGYQQPYVRPNMGQPQHPYYPPQPQAGATQHYGSQAYQYPYGQQQAYQYPYGHPGFAPGVDKKKKPDNYDNKTYSSANPIWCNTHFFCGHESAECKFPGKDHYLPNENNKYTKDYKRLQLALKHGSNFRPEMLQKSATTRPVNQTYQPSTFSGRPNYNYRP</sequence>
<dbReference type="AlphaFoldDB" id="A0AAD5U0Q6"/>
<name>A0AAD5U0Q6_9FUNG</name>
<dbReference type="InterPro" id="IPR036397">
    <property type="entry name" value="RNaseH_sf"/>
</dbReference>
<evidence type="ECO:0000256" key="2">
    <source>
        <dbReference type="SAM" id="MobiDB-lite"/>
    </source>
</evidence>
<feature type="compositionally biased region" description="Polar residues" evidence="2">
    <location>
        <begin position="639"/>
        <end position="659"/>
    </location>
</feature>
<protein>
    <recommendedName>
        <fullName evidence="3">RRM domain-containing protein</fullName>
    </recommendedName>
</protein>
<dbReference type="SMART" id="SM00360">
    <property type="entry name" value="RRM"/>
    <property type="match status" value="1"/>
</dbReference>
<dbReference type="PROSITE" id="PS50102">
    <property type="entry name" value="RRM"/>
    <property type="match status" value="1"/>
</dbReference>
<feature type="compositionally biased region" description="Basic residues" evidence="2">
    <location>
        <begin position="455"/>
        <end position="464"/>
    </location>
</feature>